<dbReference type="InterPro" id="IPR004788">
    <property type="entry name" value="Ribose5P_isomerase_type_A"/>
</dbReference>
<dbReference type="Gene3D" id="3.30.70.260">
    <property type="match status" value="1"/>
</dbReference>
<feature type="binding site" evidence="2">
    <location>
        <position position="125"/>
    </location>
    <ligand>
        <name>substrate</name>
    </ligand>
</feature>
<keyword evidence="1 2" id="KW-0413">Isomerase</keyword>
<dbReference type="Proteomes" id="UP000037854">
    <property type="component" value="Unassembled WGS sequence"/>
</dbReference>
<gene>
    <name evidence="2" type="primary">rpiA</name>
    <name evidence="3" type="ORF">AFL42_17260</name>
</gene>
<comment type="similarity">
    <text evidence="2">Belongs to the ribose 5-phosphate isomerase family.</text>
</comment>
<dbReference type="PANTHER" id="PTHR11934:SF0">
    <property type="entry name" value="RIBOSE-5-PHOSPHATE ISOMERASE"/>
    <property type="match status" value="1"/>
</dbReference>
<dbReference type="EC" id="5.3.1.6" evidence="2"/>
<feature type="binding site" evidence="2">
    <location>
        <begin position="29"/>
        <end position="32"/>
    </location>
    <ligand>
        <name>substrate</name>
    </ligand>
</feature>
<dbReference type="InterPro" id="IPR037171">
    <property type="entry name" value="NagB/RpiA_transferase-like"/>
</dbReference>
<organism evidence="3 4">
    <name type="scientific">Oceanobacillus caeni</name>
    <dbReference type="NCBI Taxonomy" id="405946"/>
    <lineage>
        <taxon>Bacteria</taxon>
        <taxon>Bacillati</taxon>
        <taxon>Bacillota</taxon>
        <taxon>Bacilli</taxon>
        <taxon>Bacillales</taxon>
        <taxon>Bacillaceae</taxon>
        <taxon>Oceanobacillus</taxon>
    </lineage>
</organism>
<comment type="function">
    <text evidence="2">Catalyzes the reversible conversion of ribose-5-phosphate to ribulose 5-phosphate.</text>
</comment>
<dbReference type="CDD" id="cd01398">
    <property type="entry name" value="RPI_A"/>
    <property type="match status" value="1"/>
</dbReference>
<protein>
    <recommendedName>
        <fullName evidence="2">Ribose-5-phosphate isomerase A</fullName>
        <ecNumber evidence="2">5.3.1.6</ecNumber>
    </recommendedName>
    <alternativeName>
        <fullName evidence="2">Phosphoriboisomerase A</fullName>
        <shortName evidence="2">PRI</shortName>
    </alternativeName>
</protein>
<dbReference type="GO" id="GO:0016853">
    <property type="term" value="F:isomerase activity"/>
    <property type="evidence" value="ECO:0007669"/>
    <property type="project" value="UniProtKB-KW"/>
</dbReference>
<dbReference type="Pfam" id="PF06026">
    <property type="entry name" value="Rib_5-P_isom_A"/>
    <property type="match status" value="1"/>
</dbReference>
<comment type="catalytic activity">
    <reaction evidence="2">
        <text>aldehydo-D-ribose 5-phosphate = D-ribulose 5-phosphate</text>
        <dbReference type="Rhea" id="RHEA:14657"/>
        <dbReference type="ChEBI" id="CHEBI:58121"/>
        <dbReference type="ChEBI" id="CHEBI:58273"/>
        <dbReference type="EC" id="5.3.1.6"/>
    </reaction>
</comment>
<evidence type="ECO:0000313" key="4">
    <source>
        <dbReference type="Proteomes" id="UP000037854"/>
    </source>
</evidence>
<dbReference type="EMBL" id="LGTK01000119">
    <property type="protein sequence ID" value="KPH69295.1"/>
    <property type="molecule type" value="Genomic_DNA"/>
</dbReference>
<dbReference type="NCBIfam" id="TIGR00021">
    <property type="entry name" value="rpiA"/>
    <property type="match status" value="1"/>
</dbReference>
<keyword evidence="4" id="KW-1185">Reference proteome</keyword>
<dbReference type="RefSeq" id="WP_060669342.1">
    <property type="nucleotide sequence ID" value="NZ_LGTK01000119.1"/>
</dbReference>
<proteinExistence type="inferred from homology"/>
<dbReference type="PANTHER" id="PTHR11934">
    <property type="entry name" value="RIBOSE-5-PHOSPHATE ISOMERASE"/>
    <property type="match status" value="1"/>
</dbReference>
<dbReference type="Gene3D" id="3.40.50.1360">
    <property type="match status" value="1"/>
</dbReference>
<reference evidence="3 4" key="1">
    <citation type="submission" date="2015-07" db="EMBL/GenBank/DDBJ databases">
        <title>High-quality draft genome sequence of Oceanobacillus caeni HM6, a bacillus isolated from a human feces.</title>
        <authorList>
            <person name="Kumar J."/>
            <person name="Verma M.K."/>
            <person name="Pandey R."/>
            <person name="Bhambi M."/>
            <person name="Chauhan N."/>
        </authorList>
    </citation>
    <scope>NUCLEOTIDE SEQUENCE [LARGE SCALE GENOMIC DNA]</scope>
    <source>
        <strain evidence="3 4">HM6</strain>
    </source>
</reference>
<accession>A0ABR5MF63</accession>
<evidence type="ECO:0000256" key="1">
    <source>
        <dbReference type="ARBA" id="ARBA00023235"/>
    </source>
</evidence>
<dbReference type="InterPro" id="IPR020672">
    <property type="entry name" value="Ribose5P_isomerase_typA_subgr"/>
</dbReference>
<comment type="pathway">
    <text evidence="2">Carbohydrate degradation; pentose phosphate pathway; D-ribose 5-phosphate from D-ribulose 5-phosphate (non-oxidative stage): step 1/1.</text>
</comment>
<feature type="active site" description="Proton acceptor" evidence="2">
    <location>
        <position position="107"/>
    </location>
</feature>
<dbReference type="SUPFAM" id="SSF100950">
    <property type="entry name" value="NagB/RpiA/CoA transferase-like"/>
    <property type="match status" value="1"/>
</dbReference>
<feature type="binding site" evidence="2">
    <location>
        <begin position="85"/>
        <end position="88"/>
    </location>
    <ligand>
        <name>substrate</name>
    </ligand>
</feature>
<comment type="caution">
    <text evidence="3">The sequence shown here is derived from an EMBL/GenBank/DDBJ whole genome shotgun (WGS) entry which is preliminary data.</text>
</comment>
<dbReference type="SUPFAM" id="SSF75445">
    <property type="entry name" value="D-ribose-5-phosphate isomerase (RpiA), lid domain"/>
    <property type="match status" value="1"/>
</dbReference>
<name>A0ABR5MF63_9BACI</name>
<dbReference type="NCBIfam" id="NF001924">
    <property type="entry name" value="PRK00702.1"/>
    <property type="match status" value="1"/>
</dbReference>
<evidence type="ECO:0000256" key="2">
    <source>
        <dbReference type="HAMAP-Rule" id="MF_00170"/>
    </source>
</evidence>
<feature type="binding site" evidence="2">
    <location>
        <begin position="98"/>
        <end position="101"/>
    </location>
    <ligand>
        <name>substrate</name>
    </ligand>
</feature>
<comment type="subunit">
    <text evidence="2">Homodimer.</text>
</comment>
<dbReference type="HAMAP" id="MF_00170">
    <property type="entry name" value="Rib_5P_isom_A"/>
    <property type="match status" value="1"/>
</dbReference>
<sequence>MGQVDETKQLVGEEVVKYIKDGMKVGLGYGSTMYYAVKKLGERVKEEGLNIVGVPSANKTAEWAKEFGVPLTDFSKVQELDIAIDGADEVDSNLQLIKGGGGALFREKVVAAAAKEFYVIVDGSKIVNHLGAFKLPIEVVPFGWEVTASKIAKFGCEPVLREKDGEVFISDNGNYILDCNFQKITEPEKLHNELIGIVGVVETGLFVNMADKVLVGKDGKVEVVEK</sequence>
<evidence type="ECO:0000313" key="3">
    <source>
        <dbReference type="EMBL" id="KPH69295.1"/>
    </source>
</evidence>